<proteinExistence type="inferred from homology"/>
<accession>A0A1I2HIM0</accession>
<dbReference type="InterPro" id="IPR006442">
    <property type="entry name" value="Antitoxin_Phd/YefM"/>
</dbReference>
<evidence type="ECO:0000256" key="2">
    <source>
        <dbReference type="RuleBase" id="RU362080"/>
    </source>
</evidence>
<dbReference type="Proteomes" id="UP000198598">
    <property type="component" value="Unassembled WGS sequence"/>
</dbReference>
<organism evidence="3 4">
    <name type="scientific">Spirosoma endophyticum</name>
    <dbReference type="NCBI Taxonomy" id="662367"/>
    <lineage>
        <taxon>Bacteria</taxon>
        <taxon>Pseudomonadati</taxon>
        <taxon>Bacteroidota</taxon>
        <taxon>Cytophagia</taxon>
        <taxon>Cytophagales</taxon>
        <taxon>Cytophagaceae</taxon>
        <taxon>Spirosoma</taxon>
    </lineage>
</organism>
<reference evidence="3 4" key="1">
    <citation type="submission" date="2016-10" db="EMBL/GenBank/DDBJ databases">
        <authorList>
            <person name="de Groot N.N."/>
        </authorList>
    </citation>
    <scope>NUCLEOTIDE SEQUENCE [LARGE SCALE GENOMIC DNA]</scope>
    <source>
        <strain evidence="3 4">DSM 26130</strain>
    </source>
</reference>
<dbReference type="EMBL" id="FOLQ01000043">
    <property type="protein sequence ID" value="SFF28616.1"/>
    <property type="molecule type" value="Genomic_DNA"/>
</dbReference>
<comment type="similarity">
    <text evidence="1 2">Belongs to the phD/YefM antitoxin family.</text>
</comment>
<dbReference type="AlphaFoldDB" id="A0A1I2HIM0"/>
<name>A0A1I2HIM0_9BACT</name>
<gene>
    <name evidence="3" type="ORF">SAMN05216167_1435</name>
</gene>
<dbReference type="SUPFAM" id="SSF143120">
    <property type="entry name" value="YefM-like"/>
    <property type="match status" value="1"/>
</dbReference>
<dbReference type="Pfam" id="PF02604">
    <property type="entry name" value="PhdYeFM_antitox"/>
    <property type="match status" value="1"/>
</dbReference>
<comment type="function">
    <text evidence="2">Antitoxin component of a type II toxin-antitoxin (TA) system.</text>
</comment>
<evidence type="ECO:0000313" key="4">
    <source>
        <dbReference type="Proteomes" id="UP000198598"/>
    </source>
</evidence>
<evidence type="ECO:0000313" key="3">
    <source>
        <dbReference type="EMBL" id="SFF28616.1"/>
    </source>
</evidence>
<dbReference type="InterPro" id="IPR036165">
    <property type="entry name" value="YefM-like_sf"/>
</dbReference>
<protein>
    <recommendedName>
        <fullName evidence="2">Antitoxin</fullName>
    </recommendedName>
</protein>
<sequence length="84" mass="9477">MSIMENLTMNEFRRQVGEYINQTYYAEKAFVLTKGEKKVAALVPMAMLNRMTELEAFYAQTLADKTPINSSDSEATETNQEAAS</sequence>
<evidence type="ECO:0000256" key="1">
    <source>
        <dbReference type="ARBA" id="ARBA00009981"/>
    </source>
</evidence>
<keyword evidence="4" id="KW-1185">Reference proteome</keyword>